<dbReference type="Pfam" id="PF04932">
    <property type="entry name" value="Wzy_C"/>
    <property type="match status" value="1"/>
</dbReference>
<protein>
    <submittedName>
        <fullName evidence="7">O-antigen ligase family protein</fullName>
    </submittedName>
</protein>
<dbReference type="Proteomes" id="UP001597112">
    <property type="component" value="Unassembled WGS sequence"/>
</dbReference>
<name>A0ABW3K3F7_9BACT</name>
<dbReference type="GO" id="GO:0016874">
    <property type="term" value="F:ligase activity"/>
    <property type="evidence" value="ECO:0007669"/>
    <property type="project" value="UniProtKB-KW"/>
</dbReference>
<reference evidence="8" key="1">
    <citation type="journal article" date="2019" name="Int. J. Syst. Evol. Microbiol.">
        <title>The Global Catalogue of Microorganisms (GCM) 10K type strain sequencing project: providing services to taxonomists for standard genome sequencing and annotation.</title>
        <authorList>
            <consortium name="The Broad Institute Genomics Platform"/>
            <consortium name="The Broad Institute Genome Sequencing Center for Infectious Disease"/>
            <person name="Wu L."/>
            <person name="Ma J."/>
        </authorList>
    </citation>
    <scope>NUCLEOTIDE SEQUENCE [LARGE SCALE GENOMIC DNA]</scope>
    <source>
        <strain evidence="8">CCUG 58938</strain>
    </source>
</reference>
<evidence type="ECO:0000313" key="8">
    <source>
        <dbReference type="Proteomes" id="UP001597112"/>
    </source>
</evidence>
<feature type="transmembrane region" description="Helical" evidence="5">
    <location>
        <begin position="346"/>
        <end position="376"/>
    </location>
</feature>
<keyword evidence="3 5" id="KW-1133">Transmembrane helix</keyword>
<keyword evidence="7" id="KW-0436">Ligase</keyword>
<feature type="transmembrane region" description="Helical" evidence="5">
    <location>
        <begin position="26"/>
        <end position="54"/>
    </location>
</feature>
<proteinExistence type="predicted"/>
<accession>A0ABW3K3F7</accession>
<dbReference type="RefSeq" id="WP_377580130.1">
    <property type="nucleotide sequence ID" value="NZ_JBHTKA010000004.1"/>
</dbReference>
<feature type="transmembrane region" description="Helical" evidence="5">
    <location>
        <begin position="128"/>
        <end position="145"/>
    </location>
</feature>
<gene>
    <name evidence="7" type="ORF">ACFQ21_15240</name>
</gene>
<feature type="transmembrane region" description="Helical" evidence="5">
    <location>
        <begin position="239"/>
        <end position="260"/>
    </location>
</feature>
<evidence type="ECO:0000256" key="1">
    <source>
        <dbReference type="ARBA" id="ARBA00004141"/>
    </source>
</evidence>
<feature type="transmembrane region" description="Helical" evidence="5">
    <location>
        <begin position="66"/>
        <end position="84"/>
    </location>
</feature>
<comment type="caution">
    <text evidence="7">The sequence shown here is derived from an EMBL/GenBank/DDBJ whole genome shotgun (WGS) entry which is preliminary data.</text>
</comment>
<keyword evidence="2 5" id="KW-0812">Transmembrane</keyword>
<feature type="transmembrane region" description="Helical" evidence="5">
    <location>
        <begin position="207"/>
        <end position="233"/>
    </location>
</feature>
<evidence type="ECO:0000256" key="2">
    <source>
        <dbReference type="ARBA" id="ARBA00022692"/>
    </source>
</evidence>
<evidence type="ECO:0000256" key="5">
    <source>
        <dbReference type="SAM" id="Phobius"/>
    </source>
</evidence>
<evidence type="ECO:0000256" key="4">
    <source>
        <dbReference type="ARBA" id="ARBA00023136"/>
    </source>
</evidence>
<feature type="transmembrane region" description="Helical" evidence="5">
    <location>
        <begin position="178"/>
        <end position="195"/>
    </location>
</feature>
<feature type="transmembrane region" description="Helical" evidence="5">
    <location>
        <begin position="313"/>
        <end position="334"/>
    </location>
</feature>
<keyword evidence="8" id="KW-1185">Reference proteome</keyword>
<comment type="subcellular location">
    <subcellularLocation>
        <location evidence="1">Membrane</location>
        <topology evidence="1">Multi-pass membrane protein</topology>
    </subcellularLocation>
</comment>
<dbReference type="InterPro" id="IPR007016">
    <property type="entry name" value="O-antigen_ligase-rel_domated"/>
</dbReference>
<dbReference type="EMBL" id="JBHTKA010000004">
    <property type="protein sequence ID" value="MFD1000679.1"/>
    <property type="molecule type" value="Genomic_DNA"/>
</dbReference>
<evidence type="ECO:0000259" key="6">
    <source>
        <dbReference type="Pfam" id="PF04932"/>
    </source>
</evidence>
<evidence type="ECO:0000256" key="3">
    <source>
        <dbReference type="ARBA" id="ARBA00022989"/>
    </source>
</evidence>
<feature type="domain" description="O-antigen ligase-related" evidence="6">
    <location>
        <begin position="206"/>
        <end position="329"/>
    </location>
</feature>
<organism evidence="7 8">
    <name type="scientific">Ohtaekwangia kribbensis</name>
    <dbReference type="NCBI Taxonomy" id="688913"/>
    <lineage>
        <taxon>Bacteria</taxon>
        <taxon>Pseudomonadati</taxon>
        <taxon>Bacteroidota</taxon>
        <taxon>Cytophagia</taxon>
        <taxon>Cytophagales</taxon>
        <taxon>Fulvivirgaceae</taxon>
        <taxon>Ohtaekwangia</taxon>
    </lineage>
</organism>
<evidence type="ECO:0000313" key="7">
    <source>
        <dbReference type="EMBL" id="MFD1000679.1"/>
    </source>
</evidence>
<feature type="transmembrane region" description="Helical" evidence="5">
    <location>
        <begin position="96"/>
        <end position="116"/>
    </location>
</feature>
<keyword evidence="4 5" id="KW-0472">Membrane</keyword>
<sequence>MKVVQRILPAYNVNLFVIGREKLMHFALGLIIPFCGFTSHTILIVPPTLVLFFIGSLLLFSFNRKLYISNSLIIPAIAILYFSVTQTFIGAPLGRYMGVTFAICYYLVVVFFARQLTLQKLNSLVSKFITYSTLLLIIECIWRITHPQTEYAVFEESGDPRWIYQYKFGGLMYVDSNAVAIHIIIILFFIFYMEIERGEQRTKSKIALIILLVLTFSRAGWVGAFLGWIYIRFLRKQKFTFYLINFLFFSVTLSLFYKLYLQQKIESDLSFQSKLDIIKVVYKYISDASLSELLFGIGFSNSSERLGIYAHNFFMVFFIESGIFGLFIIVSMFVQLTVATNRKALFIIVPFLITTLSSSITFMPFLYVSLAIIFLLEKTEIQKIEVSAK</sequence>